<dbReference type="InterPro" id="IPR036388">
    <property type="entry name" value="WH-like_DNA-bd_sf"/>
</dbReference>
<dbReference type="InterPro" id="IPR005119">
    <property type="entry name" value="LysR_subst-bd"/>
</dbReference>
<accession>A0A1G5PJG9</accession>
<evidence type="ECO:0000256" key="1">
    <source>
        <dbReference type="ARBA" id="ARBA00009437"/>
    </source>
</evidence>
<dbReference type="Pfam" id="PF03466">
    <property type="entry name" value="LysR_substrate"/>
    <property type="match status" value="1"/>
</dbReference>
<dbReference type="InterPro" id="IPR000847">
    <property type="entry name" value="LysR_HTH_N"/>
</dbReference>
<dbReference type="Gene3D" id="3.40.190.10">
    <property type="entry name" value="Periplasmic binding protein-like II"/>
    <property type="match status" value="2"/>
</dbReference>
<evidence type="ECO:0000256" key="4">
    <source>
        <dbReference type="ARBA" id="ARBA00023163"/>
    </source>
</evidence>
<dbReference type="STRING" id="1156985.SAMN04488118_10125"/>
<evidence type="ECO:0000313" key="6">
    <source>
        <dbReference type="EMBL" id="SCZ49250.1"/>
    </source>
</evidence>
<dbReference type="PROSITE" id="PS50931">
    <property type="entry name" value="HTH_LYSR"/>
    <property type="match status" value="1"/>
</dbReference>
<dbReference type="GO" id="GO:0006351">
    <property type="term" value="P:DNA-templated transcription"/>
    <property type="evidence" value="ECO:0007669"/>
    <property type="project" value="TreeGrafter"/>
</dbReference>
<gene>
    <name evidence="6" type="ORF">SAMN04488118_10125</name>
</gene>
<comment type="similarity">
    <text evidence="1">Belongs to the LysR transcriptional regulatory family.</text>
</comment>
<dbReference type="Gene3D" id="1.10.10.10">
    <property type="entry name" value="Winged helix-like DNA-binding domain superfamily/Winged helix DNA-binding domain"/>
    <property type="match status" value="1"/>
</dbReference>
<dbReference type="Pfam" id="PF00126">
    <property type="entry name" value="HTH_1"/>
    <property type="match status" value="1"/>
</dbReference>
<evidence type="ECO:0000313" key="7">
    <source>
        <dbReference type="Proteomes" id="UP000198767"/>
    </source>
</evidence>
<dbReference type="AlphaFoldDB" id="A0A1G5PJG9"/>
<dbReference type="PRINTS" id="PR00039">
    <property type="entry name" value="HTHLYSR"/>
</dbReference>
<dbReference type="InterPro" id="IPR036390">
    <property type="entry name" value="WH_DNA-bd_sf"/>
</dbReference>
<dbReference type="GO" id="GO:0043565">
    <property type="term" value="F:sequence-specific DNA binding"/>
    <property type="evidence" value="ECO:0007669"/>
    <property type="project" value="TreeGrafter"/>
</dbReference>
<dbReference type="InterPro" id="IPR058163">
    <property type="entry name" value="LysR-type_TF_proteobact-type"/>
</dbReference>
<sequence>MRRVSLTSLRAFERVAATASQKMAAEELGVTQTAVSHAIRTLEGQLGTDLFSRRNGGSTLTQAGRDLAFELTPSFARIDAAVASVFERSTTLTLSVTPAFAACWLAPRLAQTAAEGHMIPVQILATTETVSLSAKGADLAVRYAARSEGELLATEMFRAVTGRSVTCCSTGLPDLPLIETRWARGRGFAPNWQDWFALQGKAMPDAVQVLQLPDENLALQAALSGAGVALASDVLAAPLLQQGLLRIVQSDVAITGLSYWLLQDQARSRSRDIVKLCNWIRDGFCGEF</sequence>
<feature type="domain" description="HTH lysR-type" evidence="5">
    <location>
        <begin position="4"/>
        <end position="61"/>
    </location>
</feature>
<evidence type="ECO:0000256" key="2">
    <source>
        <dbReference type="ARBA" id="ARBA00023015"/>
    </source>
</evidence>
<dbReference type="OrthoDB" id="9813056at2"/>
<evidence type="ECO:0000259" key="5">
    <source>
        <dbReference type="PROSITE" id="PS50931"/>
    </source>
</evidence>
<proteinExistence type="inferred from homology"/>
<keyword evidence="2" id="KW-0805">Transcription regulation</keyword>
<organism evidence="6 7">
    <name type="scientific">Epibacterium ulvae</name>
    <dbReference type="NCBI Taxonomy" id="1156985"/>
    <lineage>
        <taxon>Bacteria</taxon>
        <taxon>Pseudomonadati</taxon>
        <taxon>Pseudomonadota</taxon>
        <taxon>Alphaproteobacteria</taxon>
        <taxon>Rhodobacterales</taxon>
        <taxon>Roseobacteraceae</taxon>
        <taxon>Epibacterium</taxon>
    </lineage>
</organism>
<dbReference type="PANTHER" id="PTHR30537">
    <property type="entry name" value="HTH-TYPE TRANSCRIPTIONAL REGULATOR"/>
    <property type="match status" value="1"/>
</dbReference>
<dbReference type="PANTHER" id="PTHR30537:SF26">
    <property type="entry name" value="GLYCINE CLEAVAGE SYSTEM TRANSCRIPTIONAL ACTIVATOR"/>
    <property type="match status" value="1"/>
</dbReference>
<dbReference type="SUPFAM" id="SSF46785">
    <property type="entry name" value="Winged helix' DNA-binding domain"/>
    <property type="match status" value="1"/>
</dbReference>
<evidence type="ECO:0000256" key="3">
    <source>
        <dbReference type="ARBA" id="ARBA00023125"/>
    </source>
</evidence>
<name>A0A1G5PJG9_9RHOB</name>
<dbReference type="GO" id="GO:0003700">
    <property type="term" value="F:DNA-binding transcription factor activity"/>
    <property type="evidence" value="ECO:0007669"/>
    <property type="project" value="InterPro"/>
</dbReference>
<protein>
    <submittedName>
        <fullName evidence="6">Transcriptional regulator, LysR family</fullName>
    </submittedName>
</protein>
<dbReference type="EMBL" id="FMWG01000001">
    <property type="protein sequence ID" value="SCZ49250.1"/>
    <property type="molecule type" value="Genomic_DNA"/>
</dbReference>
<reference evidence="6 7" key="1">
    <citation type="submission" date="2016-10" db="EMBL/GenBank/DDBJ databases">
        <authorList>
            <person name="de Groot N.N."/>
        </authorList>
    </citation>
    <scope>NUCLEOTIDE SEQUENCE [LARGE SCALE GENOMIC DNA]</scope>
    <source>
        <strain evidence="6 7">U95</strain>
    </source>
</reference>
<keyword evidence="7" id="KW-1185">Reference proteome</keyword>
<dbReference type="Proteomes" id="UP000198767">
    <property type="component" value="Unassembled WGS sequence"/>
</dbReference>
<keyword evidence="3" id="KW-0238">DNA-binding</keyword>
<keyword evidence="4" id="KW-0804">Transcription</keyword>
<dbReference type="SUPFAM" id="SSF53850">
    <property type="entry name" value="Periplasmic binding protein-like II"/>
    <property type="match status" value="1"/>
</dbReference>
<dbReference type="RefSeq" id="WP_090214470.1">
    <property type="nucleotide sequence ID" value="NZ_FMWG01000001.1"/>
</dbReference>